<evidence type="ECO:0000313" key="2">
    <source>
        <dbReference type="Proteomes" id="UP000252139"/>
    </source>
</evidence>
<dbReference type="InterPro" id="IPR052935">
    <property type="entry name" value="Mg2+_PAP"/>
</dbReference>
<protein>
    <submittedName>
        <fullName evidence="1">Uncharacterized protein</fullName>
    </submittedName>
</protein>
<evidence type="ECO:0000313" key="1">
    <source>
        <dbReference type="EMBL" id="RCH79226.1"/>
    </source>
</evidence>
<dbReference type="GO" id="GO:0008195">
    <property type="term" value="F:phosphatidate phosphatase activity"/>
    <property type="evidence" value="ECO:0007669"/>
    <property type="project" value="TreeGrafter"/>
</dbReference>
<dbReference type="EMBL" id="PJQL01004629">
    <property type="protein sequence ID" value="RCH79226.1"/>
    <property type="molecule type" value="Genomic_DNA"/>
</dbReference>
<feature type="non-terminal residue" evidence="1">
    <location>
        <position position="243"/>
    </location>
</feature>
<dbReference type="PANTHER" id="PTHR28208">
    <property type="entry name" value="PHOSPHATIDATE PHOSPHATASE APP1"/>
    <property type="match status" value="1"/>
</dbReference>
<gene>
    <name evidence="1" type="ORF">CU097_000932</name>
</gene>
<name>A0A367INL8_RHIAZ</name>
<dbReference type="STRING" id="86630.A0A367INL8"/>
<keyword evidence="2" id="KW-1185">Reference proteome</keyword>
<dbReference type="AlphaFoldDB" id="A0A367INL8"/>
<dbReference type="OrthoDB" id="2286864at2759"/>
<organism evidence="1 2">
    <name type="scientific">Rhizopus azygosporus</name>
    <name type="common">Rhizopus microsporus var. azygosporus</name>
    <dbReference type="NCBI Taxonomy" id="86630"/>
    <lineage>
        <taxon>Eukaryota</taxon>
        <taxon>Fungi</taxon>
        <taxon>Fungi incertae sedis</taxon>
        <taxon>Mucoromycota</taxon>
        <taxon>Mucoromycotina</taxon>
        <taxon>Mucoromycetes</taxon>
        <taxon>Mucorales</taxon>
        <taxon>Mucorineae</taxon>
        <taxon>Rhizopodaceae</taxon>
        <taxon>Rhizopus</taxon>
    </lineage>
</organism>
<dbReference type="PANTHER" id="PTHR28208:SF3">
    <property type="entry name" value="PHOSPHATIDATE PHOSPHATASE APP1"/>
    <property type="match status" value="1"/>
</dbReference>
<accession>A0A367INL8</accession>
<reference evidence="1 2" key="1">
    <citation type="journal article" date="2018" name="G3 (Bethesda)">
        <title>Phylogenetic and Phylogenomic Definition of Rhizopus Species.</title>
        <authorList>
            <person name="Gryganskyi A.P."/>
            <person name="Golan J."/>
            <person name="Dolatabadi S."/>
            <person name="Mondo S."/>
            <person name="Robb S."/>
            <person name="Idnurm A."/>
            <person name="Muszewska A."/>
            <person name="Steczkiewicz K."/>
            <person name="Masonjones S."/>
            <person name="Liao H.L."/>
            <person name="Gajdeczka M.T."/>
            <person name="Anike F."/>
            <person name="Vuek A."/>
            <person name="Anishchenko I.M."/>
            <person name="Voigt K."/>
            <person name="de Hoog G.S."/>
            <person name="Smith M.E."/>
            <person name="Heitman J."/>
            <person name="Vilgalys R."/>
            <person name="Stajich J.E."/>
        </authorList>
    </citation>
    <scope>NUCLEOTIDE SEQUENCE [LARGE SCALE GENOMIC DNA]</scope>
    <source>
        <strain evidence="1 2">CBS 357.93</strain>
    </source>
</reference>
<proteinExistence type="predicted"/>
<comment type="caution">
    <text evidence="1">The sequence shown here is derived from an EMBL/GenBank/DDBJ whole genome shotgun (WGS) entry which is preliminary data.</text>
</comment>
<dbReference type="GO" id="GO:0030479">
    <property type="term" value="C:actin cortical patch"/>
    <property type="evidence" value="ECO:0007669"/>
    <property type="project" value="TreeGrafter"/>
</dbReference>
<dbReference type="Proteomes" id="UP000252139">
    <property type="component" value="Unassembled WGS sequence"/>
</dbReference>
<sequence length="243" mass="27570">MNPSANPPMRKRDRLRSFATATTHVIKQEISKYYQPNLVPSRSMGSVPRTDTQDIDDILSTTSVDTVQAQCLIFPTYACQDDHGWKIHLCGWTFAKPSSGRLDRFLLAAGRTYGGFAKDSQEDFHFSSLLNQFRCQTIRMLNLKLNIPLLKEKLNDILINSGSTGRFEQEVIVDREWIKDSRQGLNVEAWLDDNQTCFTGFVDLIEPSGISVISDIDDTIKVTDVLDGRDAILQNTFFRTARE</sequence>